<accession>A0A377BYI9</accession>
<dbReference type="Proteomes" id="UP000254255">
    <property type="component" value="Unassembled WGS sequence"/>
</dbReference>
<proteinExistence type="predicted"/>
<dbReference type="AlphaFoldDB" id="A0A377BYI9"/>
<sequence>MDLHQMLLIHDILHCKEMSKMKDVDQNFDALDCHILREYLILLFMINEVPSFCYLF</sequence>
<protein>
    <submittedName>
        <fullName evidence="1">Small stress response protein</fullName>
    </submittedName>
</protein>
<name>A0A377BYI9_ECOLX</name>
<gene>
    <name evidence="1" type="primary">yqeL</name>
    <name evidence="1" type="ORF">NCTC13148_02684</name>
</gene>
<evidence type="ECO:0000313" key="1">
    <source>
        <dbReference type="EMBL" id="STL79381.1"/>
    </source>
</evidence>
<evidence type="ECO:0000313" key="2">
    <source>
        <dbReference type="Proteomes" id="UP000254255"/>
    </source>
</evidence>
<dbReference type="EMBL" id="UGET01000004">
    <property type="protein sequence ID" value="STL79381.1"/>
    <property type="molecule type" value="Genomic_DNA"/>
</dbReference>
<reference evidence="1 2" key="1">
    <citation type="submission" date="2018-06" db="EMBL/GenBank/DDBJ databases">
        <authorList>
            <consortium name="Pathogen Informatics"/>
            <person name="Doyle S."/>
        </authorList>
    </citation>
    <scope>NUCLEOTIDE SEQUENCE [LARGE SCALE GENOMIC DNA]</scope>
    <source>
        <strain evidence="1 2">NCTC13148</strain>
    </source>
</reference>
<organism evidence="1 2">
    <name type="scientific">Escherichia coli</name>
    <dbReference type="NCBI Taxonomy" id="562"/>
    <lineage>
        <taxon>Bacteria</taxon>
        <taxon>Pseudomonadati</taxon>
        <taxon>Pseudomonadota</taxon>
        <taxon>Gammaproteobacteria</taxon>
        <taxon>Enterobacterales</taxon>
        <taxon>Enterobacteriaceae</taxon>
        <taxon>Escherichia</taxon>
    </lineage>
</organism>